<reference evidence="4" key="1">
    <citation type="submission" date="2016-02" db="EMBL/GenBank/DDBJ databases">
        <title>WGS assembly of Manihot esculenta.</title>
        <authorList>
            <person name="Bredeson J.V."/>
            <person name="Prochnik S.E."/>
            <person name="Lyons J.B."/>
            <person name="Schmutz J."/>
            <person name="Grimwood J."/>
            <person name="Vrebalov J."/>
            <person name="Bart R.S."/>
            <person name="Amuge T."/>
            <person name="Ferguson M.E."/>
            <person name="Green R."/>
            <person name="Putnam N."/>
            <person name="Stites J."/>
            <person name="Rounsley S."/>
            <person name="Rokhsar D.S."/>
        </authorList>
    </citation>
    <scope>NUCLEOTIDE SEQUENCE [LARGE SCALE GENOMIC DNA]</scope>
    <source>
        <tissue evidence="4">Leaf</tissue>
    </source>
</reference>
<proteinExistence type="predicted"/>
<organism evidence="4">
    <name type="scientific">Manihot esculenta</name>
    <name type="common">Cassava</name>
    <name type="synonym">Jatropha manihot</name>
    <dbReference type="NCBI Taxonomy" id="3983"/>
    <lineage>
        <taxon>Eukaryota</taxon>
        <taxon>Viridiplantae</taxon>
        <taxon>Streptophyta</taxon>
        <taxon>Embryophyta</taxon>
        <taxon>Tracheophyta</taxon>
        <taxon>Spermatophyta</taxon>
        <taxon>Magnoliopsida</taxon>
        <taxon>eudicotyledons</taxon>
        <taxon>Gunneridae</taxon>
        <taxon>Pentapetalae</taxon>
        <taxon>rosids</taxon>
        <taxon>fabids</taxon>
        <taxon>Malpighiales</taxon>
        <taxon>Euphorbiaceae</taxon>
        <taxon>Crotonoideae</taxon>
        <taxon>Manihoteae</taxon>
        <taxon>Manihot</taxon>
    </lineage>
</organism>
<gene>
    <name evidence="4" type="ORF">MANES_01G157800</name>
</gene>
<dbReference type="Gene3D" id="3.60.21.10">
    <property type="match status" value="1"/>
</dbReference>
<protein>
    <submittedName>
        <fullName evidence="4">Uncharacterized protein</fullName>
    </submittedName>
</protein>
<evidence type="ECO:0000256" key="1">
    <source>
        <dbReference type="ARBA" id="ARBA00001936"/>
    </source>
</evidence>
<dbReference type="EMBL" id="CM004387">
    <property type="protein sequence ID" value="OAY61022.1"/>
    <property type="molecule type" value="Genomic_DNA"/>
</dbReference>
<dbReference type="PANTHER" id="PTHR45668:SF9">
    <property type="entry name" value="SERINE_THREONINE-PROTEIN PHOSPHATASE 7"/>
    <property type="match status" value="1"/>
</dbReference>
<dbReference type="GO" id="GO:0046872">
    <property type="term" value="F:metal ion binding"/>
    <property type="evidence" value="ECO:0007669"/>
    <property type="project" value="UniProtKB-KW"/>
</dbReference>
<name>A0A2C9WL35_MANES</name>
<evidence type="ECO:0000313" key="4">
    <source>
        <dbReference type="EMBL" id="OAY61022.1"/>
    </source>
</evidence>
<dbReference type="PANTHER" id="PTHR45668">
    <property type="entry name" value="SERINE/THREONINE-PROTEIN PHOSPHATASE 5-RELATED"/>
    <property type="match status" value="1"/>
</dbReference>
<sequence length="325" mass="36827">MSSDSFQPGCPPDPNPINAYYSTDEAATIACCSSSSTITTSSPPVDIPLSWPPDVKSSLDWIRDLLALLSLDDVTGLITSTPFFKQTTENSEQLLGHRILSFATKTSLHVYFVDHFAKALRFLIILALFKQPFGISTRMFCRVFLPQRVYLLRGTSVYGFEKEVLAKYNDKGTHVYRNVSVTQSKRSKGKKNRRIIFHPESTPLSLGCFEELSKARRSVLDPPWEGLNLIPGDVLWTDPTMQPGLSPDKERGIGLILIIRSHEGPDAREKRSGLAGVDEGKKMRTLVSLLKLILEEVERKRFCERLFYDYEDVIDYDEELDSLRW</sequence>
<comment type="cofactor">
    <cofactor evidence="1">
        <name>Mn(2+)</name>
        <dbReference type="ChEBI" id="CHEBI:29035"/>
    </cofactor>
</comment>
<keyword evidence="3" id="KW-0464">Manganese</keyword>
<dbReference type="InterPro" id="IPR029052">
    <property type="entry name" value="Metallo-depent_PP-like"/>
</dbReference>
<dbReference type="GO" id="GO:0005634">
    <property type="term" value="C:nucleus"/>
    <property type="evidence" value="ECO:0000318"/>
    <property type="project" value="GO_Central"/>
</dbReference>
<dbReference type="STRING" id="3983.A0A2C9WL35"/>
<accession>A0A2C9WL35</accession>
<dbReference type="GO" id="GO:0005829">
    <property type="term" value="C:cytosol"/>
    <property type="evidence" value="ECO:0000318"/>
    <property type="project" value="GO_Central"/>
</dbReference>
<evidence type="ECO:0000256" key="2">
    <source>
        <dbReference type="ARBA" id="ARBA00022723"/>
    </source>
</evidence>
<keyword evidence="2" id="KW-0479">Metal-binding</keyword>
<evidence type="ECO:0000256" key="3">
    <source>
        <dbReference type="ARBA" id="ARBA00023211"/>
    </source>
</evidence>
<dbReference type="GO" id="GO:0004722">
    <property type="term" value="F:protein serine/threonine phosphatase activity"/>
    <property type="evidence" value="ECO:0000318"/>
    <property type="project" value="GO_Central"/>
</dbReference>
<dbReference type="InterPro" id="IPR051134">
    <property type="entry name" value="PPP_phosphatase"/>
</dbReference>
<dbReference type="AlphaFoldDB" id="A0A2C9WL35"/>